<keyword evidence="3" id="KW-1185">Reference proteome</keyword>
<evidence type="ECO:0000313" key="3">
    <source>
        <dbReference type="Proteomes" id="UP000789759"/>
    </source>
</evidence>
<organism evidence="2 3">
    <name type="scientific">Cetraspora pellucida</name>
    <dbReference type="NCBI Taxonomy" id="1433469"/>
    <lineage>
        <taxon>Eukaryota</taxon>
        <taxon>Fungi</taxon>
        <taxon>Fungi incertae sedis</taxon>
        <taxon>Mucoromycota</taxon>
        <taxon>Glomeromycotina</taxon>
        <taxon>Glomeromycetes</taxon>
        <taxon>Diversisporales</taxon>
        <taxon>Gigasporaceae</taxon>
        <taxon>Cetraspora</taxon>
    </lineage>
</organism>
<sequence length="75" mass="8450">MIQELDKLKKLYKLISTTFTIQNTNSEDNCIEINNISKDNKDSITLLALISNDVFDKNNSSSSEPTDINNKSLVN</sequence>
<feature type="region of interest" description="Disordered" evidence="1">
    <location>
        <begin position="56"/>
        <end position="75"/>
    </location>
</feature>
<proteinExistence type="predicted"/>
<comment type="caution">
    <text evidence="2">The sequence shown here is derived from an EMBL/GenBank/DDBJ whole genome shotgun (WGS) entry which is preliminary data.</text>
</comment>
<evidence type="ECO:0000256" key="1">
    <source>
        <dbReference type="SAM" id="MobiDB-lite"/>
    </source>
</evidence>
<dbReference type="Proteomes" id="UP000789759">
    <property type="component" value="Unassembled WGS sequence"/>
</dbReference>
<gene>
    <name evidence="2" type="ORF">CPELLU_LOCUS4011</name>
</gene>
<dbReference type="EMBL" id="CAJVQA010002039">
    <property type="protein sequence ID" value="CAG8534669.1"/>
    <property type="molecule type" value="Genomic_DNA"/>
</dbReference>
<dbReference type="AlphaFoldDB" id="A0A9N9FGM1"/>
<protein>
    <submittedName>
        <fullName evidence="2">25021_t:CDS:1</fullName>
    </submittedName>
</protein>
<name>A0A9N9FGM1_9GLOM</name>
<accession>A0A9N9FGM1</accession>
<reference evidence="2" key="1">
    <citation type="submission" date="2021-06" db="EMBL/GenBank/DDBJ databases">
        <authorList>
            <person name="Kallberg Y."/>
            <person name="Tangrot J."/>
            <person name="Rosling A."/>
        </authorList>
    </citation>
    <scope>NUCLEOTIDE SEQUENCE</scope>
    <source>
        <strain evidence="2">FL966</strain>
    </source>
</reference>
<feature type="compositionally biased region" description="Polar residues" evidence="1">
    <location>
        <begin position="57"/>
        <end position="75"/>
    </location>
</feature>
<evidence type="ECO:0000313" key="2">
    <source>
        <dbReference type="EMBL" id="CAG8534669.1"/>
    </source>
</evidence>